<evidence type="ECO:0000313" key="2">
    <source>
        <dbReference type="EMBL" id="GBQ80475.1"/>
    </source>
</evidence>
<feature type="region of interest" description="Disordered" evidence="1">
    <location>
        <begin position="1"/>
        <end position="25"/>
    </location>
</feature>
<dbReference type="RefSeq" id="WP_244150618.1">
    <property type="nucleotide sequence ID" value="NZ_BAPF01000029.1"/>
</dbReference>
<gene>
    <name evidence="2" type="ORF">AA14337_1749</name>
</gene>
<dbReference type="InterPro" id="IPR037069">
    <property type="entry name" value="AcylCoA_DH/ox_N_sf"/>
</dbReference>
<sequence length="386" mass="41835">MMLPHISHPMSDLPPEAASTTGNNGCDDVSSRIEQIAQTRLSSLASTIDQEGYYPLDVLEELAQAGLFSPLASKDNPDLVQAVRGVSAVSRWCGSTGFLVWCHMACALYLAAAPDASLNTDLLALHLKGARFGGTALSNPIKAQAGIEKMALHATRVAGGYLVDGTLPWVSHIAQGQYCGAVASLGEDRTEQVLFLLRLDKPELLFKCPHFSGMEGTSTWGIRLQAHFVPEQDVIASPAAPLLKQIKVPFLLLQCGMAAGIIQGAIDSMEEVEGPLGHVNQYLHDRPDTLASELKTLEERLIFLARNPAPQDKGYMLDVLDIRAHGAELALRATQSALLHQGARGYLSSAAPQRRVREAQFMAIVTPAIKHLRYEMDRLSQEEMPV</sequence>
<name>A0ABQ0PTY8_9PROT</name>
<dbReference type="Proteomes" id="UP001065047">
    <property type="component" value="Unassembled WGS sequence"/>
</dbReference>
<comment type="caution">
    <text evidence="2">The sequence shown here is derived from an EMBL/GenBank/DDBJ whole genome shotgun (WGS) entry which is preliminary data.</text>
</comment>
<dbReference type="Gene3D" id="2.40.110.10">
    <property type="entry name" value="Butyryl-CoA Dehydrogenase, subunit A, domain 2"/>
    <property type="match status" value="1"/>
</dbReference>
<keyword evidence="3" id="KW-1185">Reference proteome</keyword>
<dbReference type="InterPro" id="IPR046373">
    <property type="entry name" value="Acyl-CoA_Oxase/DH_mid-dom_sf"/>
</dbReference>
<protein>
    <submittedName>
        <fullName evidence="2">Acyl-CoA dehydrogenase</fullName>
    </submittedName>
</protein>
<dbReference type="EMBL" id="BAPF01000029">
    <property type="protein sequence ID" value="GBQ80475.1"/>
    <property type="molecule type" value="Genomic_DNA"/>
</dbReference>
<evidence type="ECO:0000313" key="3">
    <source>
        <dbReference type="Proteomes" id="UP001065047"/>
    </source>
</evidence>
<dbReference type="GeneID" id="29558507"/>
<dbReference type="InterPro" id="IPR009100">
    <property type="entry name" value="AcylCoA_DH/oxidase_NM_dom_sf"/>
</dbReference>
<dbReference type="PANTHER" id="PTHR43884:SF12">
    <property type="entry name" value="ISOVALERYL-COA DEHYDROGENASE, MITOCHONDRIAL-RELATED"/>
    <property type="match status" value="1"/>
</dbReference>
<organism evidence="2 3">
    <name type="scientific">Acetobacter malorum DSM 14337</name>
    <dbReference type="NCBI Taxonomy" id="1307910"/>
    <lineage>
        <taxon>Bacteria</taxon>
        <taxon>Pseudomonadati</taxon>
        <taxon>Pseudomonadota</taxon>
        <taxon>Alphaproteobacteria</taxon>
        <taxon>Acetobacterales</taxon>
        <taxon>Acetobacteraceae</taxon>
        <taxon>Acetobacter</taxon>
    </lineage>
</organism>
<accession>A0ABQ0PTY8</accession>
<dbReference type="Gene3D" id="1.10.540.10">
    <property type="entry name" value="Acyl-CoA dehydrogenase/oxidase, N-terminal domain"/>
    <property type="match status" value="1"/>
</dbReference>
<dbReference type="PANTHER" id="PTHR43884">
    <property type="entry name" value="ACYL-COA DEHYDROGENASE"/>
    <property type="match status" value="1"/>
</dbReference>
<reference evidence="2" key="1">
    <citation type="submission" date="2013-04" db="EMBL/GenBank/DDBJ databases">
        <title>The genome sequencing project of 58 acetic acid bacteria.</title>
        <authorList>
            <person name="Okamoto-Kainuma A."/>
            <person name="Ishikawa M."/>
            <person name="Umino S."/>
            <person name="Koizumi Y."/>
            <person name="Shiwa Y."/>
            <person name="Yoshikawa H."/>
            <person name="Matsutani M."/>
            <person name="Matsushita K."/>
        </authorList>
    </citation>
    <scope>NUCLEOTIDE SEQUENCE</scope>
    <source>
        <strain evidence="2">DSM 14337</strain>
    </source>
</reference>
<dbReference type="SUPFAM" id="SSF56645">
    <property type="entry name" value="Acyl-CoA dehydrogenase NM domain-like"/>
    <property type="match status" value="1"/>
</dbReference>
<evidence type="ECO:0000256" key="1">
    <source>
        <dbReference type="SAM" id="MobiDB-lite"/>
    </source>
</evidence>
<proteinExistence type="predicted"/>